<organism evidence="1 2">
    <name type="scientific">Bradyrhizobium yuanmingense</name>
    <dbReference type="NCBI Taxonomy" id="108015"/>
    <lineage>
        <taxon>Bacteria</taxon>
        <taxon>Pseudomonadati</taxon>
        <taxon>Pseudomonadota</taxon>
        <taxon>Alphaproteobacteria</taxon>
        <taxon>Hyphomicrobiales</taxon>
        <taxon>Nitrobacteraceae</taxon>
        <taxon>Bradyrhizobium</taxon>
    </lineage>
</organism>
<dbReference type="Proteomes" id="UP000183174">
    <property type="component" value="Unassembled WGS sequence"/>
</dbReference>
<dbReference type="AlphaFoldDB" id="A0A1C3WK12"/>
<protein>
    <submittedName>
        <fullName evidence="1">Uncharacterized protein</fullName>
    </submittedName>
</protein>
<name>A0A1C3WK12_9BRAD</name>
<accession>A0A1C3WK12</accession>
<proteinExistence type="predicted"/>
<gene>
    <name evidence="1" type="ORF">GA0061099_1006311</name>
</gene>
<dbReference type="EMBL" id="FMAE01000006">
    <property type="protein sequence ID" value="SCB40290.1"/>
    <property type="molecule type" value="Genomic_DNA"/>
</dbReference>
<reference evidence="1 2" key="1">
    <citation type="submission" date="2016-08" db="EMBL/GenBank/DDBJ databases">
        <authorList>
            <person name="Seilhamer J.J."/>
        </authorList>
    </citation>
    <scope>NUCLEOTIDE SEQUENCE [LARGE SCALE GENOMIC DNA]</scope>
    <source>
        <strain evidence="1 2">CCBAU 10071</strain>
    </source>
</reference>
<evidence type="ECO:0000313" key="2">
    <source>
        <dbReference type="Proteomes" id="UP000183174"/>
    </source>
</evidence>
<sequence length="118" mass="12515">MLAPVLEVSVQVLVREWVAVASAPVLVPGLAALARVPAPEWAMVAWVPALAPELVVSARVLASEWAVLASVLERAPELAELALRGAWVSAEARRELAQVRVLQELVGQARELVSVLAA</sequence>
<evidence type="ECO:0000313" key="1">
    <source>
        <dbReference type="EMBL" id="SCB40290.1"/>
    </source>
</evidence>